<dbReference type="GO" id="GO:0005506">
    <property type="term" value="F:iron ion binding"/>
    <property type="evidence" value="ECO:0007669"/>
    <property type="project" value="UniProtKB-ARBA"/>
</dbReference>
<evidence type="ECO:0000313" key="1">
    <source>
        <dbReference type="EMBL" id="MBC2665694.1"/>
    </source>
</evidence>
<dbReference type="AlphaFoldDB" id="A0A7X1FRV9"/>
<comment type="caution">
    <text evidence="1">The sequence shown here is derived from an EMBL/GenBank/DDBJ whole genome shotgun (WGS) entry which is preliminary data.</text>
</comment>
<dbReference type="PANTHER" id="PTHR20883:SF49">
    <property type="entry name" value="PHYTANOYL-COA DIOXYGENASE"/>
    <property type="match status" value="1"/>
</dbReference>
<protein>
    <submittedName>
        <fullName evidence="1">Phytanoyl-CoA dioxygenase family protein</fullName>
    </submittedName>
</protein>
<keyword evidence="2" id="KW-1185">Reference proteome</keyword>
<dbReference type="EMBL" id="JACLAW010000006">
    <property type="protein sequence ID" value="MBC2665694.1"/>
    <property type="molecule type" value="Genomic_DNA"/>
</dbReference>
<reference evidence="1 2" key="1">
    <citation type="submission" date="2020-08" db="EMBL/GenBank/DDBJ databases">
        <title>The genome sequence of type strain Novosphingobium flavum NBRC 111647.</title>
        <authorList>
            <person name="Liu Y."/>
        </authorList>
    </citation>
    <scope>NUCLEOTIDE SEQUENCE [LARGE SCALE GENOMIC DNA]</scope>
    <source>
        <strain evidence="1 2">NBRC 111647</strain>
    </source>
</reference>
<dbReference type="InterPro" id="IPR008775">
    <property type="entry name" value="Phytyl_CoA_dOase-like"/>
</dbReference>
<dbReference type="Pfam" id="PF05721">
    <property type="entry name" value="PhyH"/>
    <property type="match status" value="1"/>
</dbReference>
<accession>A0A7X1FRV9</accession>
<organism evidence="1 2">
    <name type="scientific">Novosphingobium flavum</name>
    <dbReference type="NCBI Taxonomy" id="1778672"/>
    <lineage>
        <taxon>Bacteria</taxon>
        <taxon>Pseudomonadati</taxon>
        <taxon>Pseudomonadota</taxon>
        <taxon>Alphaproteobacteria</taxon>
        <taxon>Sphingomonadales</taxon>
        <taxon>Sphingomonadaceae</taxon>
        <taxon>Novosphingobium</taxon>
    </lineage>
</organism>
<dbReference type="GO" id="GO:0016706">
    <property type="term" value="F:2-oxoglutarate-dependent dioxygenase activity"/>
    <property type="evidence" value="ECO:0007669"/>
    <property type="project" value="UniProtKB-ARBA"/>
</dbReference>
<keyword evidence="1" id="KW-0560">Oxidoreductase</keyword>
<proteinExistence type="predicted"/>
<dbReference type="Proteomes" id="UP000566813">
    <property type="component" value="Unassembled WGS sequence"/>
</dbReference>
<sequence>MFNLDNLRLQLEHKVDALERDGAVILRNVIEQSWIDKMRDAIDAVLAQGSNFSAEMSDDGPGRFYGDFFVWRRDPVFRDFILNSNLAEIAAVMMRSSKVNFFYDQLLVKEPGTSAKTPWHQDLPYWCVDGWQIVSIWVPFDLATPHNGAVTYVKGSHLWGKSFRPRSFGLERRAVDDSTAHMDEAPDIDAFPEQYEFVTGVLQPGDVFVHHARTLHGAPGNASGSNRRRALATRWTGDDAFFNDRPGNFLRGEKFASLLPLAPSEEGAPMDSDIFPRVLPRTV</sequence>
<name>A0A7X1FRV9_9SPHN</name>
<dbReference type="PANTHER" id="PTHR20883">
    <property type="entry name" value="PHYTANOYL-COA DIOXYGENASE DOMAIN CONTAINING 1"/>
    <property type="match status" value="1"/>
</dbReference>
<dbReference type="Gene3D" id="2.60.120.620">
    <property type="entry name" value="q2cbj1_9rhob like domain"/>
    <property type="match status" value="1"/>
</dbReference>
<evidence type="ECO:0000313" key="2">
    <source>
        <dbReference type="Proteomes" id="UP000566813"/>
    </source>
</evidence>
<keyword evidence="1" id="KW-0223">Dioxygenase</keyword>
<dbReference type="SUPFAM" id="SSF51197">
    <property type="entry name" value="Clavaminate synthase-like"/>
    <property type="match status" value="1"/>
</dbReference>
<gene>
    <name evidence="1" type="ORF">H7F51_09170</name>
</gene>
<dbReference type="RefSeq" id="WP_185663957.1">
    <property type="nucleotide sequence ID" value="NZ_JACLAW010000006.1"/>
</dbReference>